<dbReference type="InterPro" id="IPR036206">
    <property type="entry name" value="ThiamineP_synth_sf"/>
</dbReference>
<dbReference type="EMBL" id="FNQC01000023">
    <property type="protein sequence ID" value="SDZ55435.1"/>
    <property type="molecule type" value="Genomic_DNA"/>
</dbReference>
<accession>A0A1H3U0M9</accession>
<organism evidence="4 5">
    <name type="scientific">Rhodonellum ikkaensis</name>
    <dbReference type="NCBI Taxonomy" id="336829"/>
    <lineage>
        <taxon>Bacteria</taxon>
        <taxon>Pseudomonadati</taxon>
        <taxon>Bacteroidota</taxon>
        <taxon>Cytophagia</taxon>
        <taxon>Cytophagales</taxon>
        <taxon>Cytophagaceae</taxon>
        <taxon>Rhodonellum</taxon>
    </lineage>
</organism>
<keyword evidence="5" id="KW-1185">Reference proteome</keyword>
<dbReference type="Gene3D" id="3.20.20.70">
    <property type="entry name" value="Aldolase class I"/>
    <property type="match status" value="1"/>
</dbReference>
<evidence type="ECO:0000256" key="2">
    <source>
        <dbReference type="ARBA" id="ARBA00022977"/>
    </source>
</evidence>
<protein>
    <submittedName>
        <fullName evidence="4">Thiamine-phosphate pyrophosphorylase</fullName>
    </submittedName>
</protein>
<dbReference type="CDD" id="cd00564">
    <property type="entry name" value="TMP_TenI"/>
    <property type="match status" value="1"/>
</dbReference>
<dbReference type="InterPro" id="IPR022998">
    <property type="entry name" value="ThiamineP_synth_TenI"/>
</dbReference>
<evidence type="ECO:0000313" key="5">
    <source>
        <dbReference type="Proteomes" id="UP000199663"/>
    </source>
</evidence>
<name>A0A1H3U0M9_9BACT</name>
<dbReference type="Proteomes" id="UP000199663">
    <property type="component" value="Unassembled WGS sequence"/>
</dbReference>
<reference evidence="4 5" key="1">
    <citation type="submission" date="2016-10" db="EMBL/GenBank/DDBJ databases">
        <authorList>
            <person name="Varghese N."/>
            <person name="Submissions S."/>
        </authorList>
    </citation>
    <scope>NUCLEOTIDE SEQUENCE [LARGE SCALE GENOMIC DNA]</scope>
    <source>
        <strain evidence="4 5">DSM 17997</strain>
    </source>
</reference>
<sequence length="210" mass="23145">MDLRRQIKGGLYLVIDPAMEEALLLEKLRIVLASPIAAVQVWDNFPDDGNPEALLEKVIVLCQEKNVPVLINNRWELLAQHVFDGVHFDQVPDHLASVRSCIKRPFLVGITCGNELSTVAWADGNAVDYLSFCSIFPSQTSNSCELVLPETIQKAREMTALPIFLAGGIRPENLNELEKLSFDGIAVVSGIMRAAAPEKAISAYLTYLNP</sequence>
<gene>
    <name evidence="4" type="ORF">SAMN05444412_12348</name>
</gene>
<keyword evidence="2" id="KW-0784">Thiamine biosynthesis</keyword>
<dbReference type="RefSeq" id="WP_019600381.1">
    <property type="nucleotide sequence ID" value="NZ_FNQC01000023.1"/>
</dbReference>
<feature type="domain" description="Thiamine phosphate synthase/TenI" evidence="3">
    <location>
        <begin position="11"/>
        <end position="191"/>
    </location>
</feature>
<dbReference type="SUPFAM" id="SSF51391">
    <property type="entry name" value="Thiamin phosphate synthase"/>
    <property type="match status" value="1"/>
</dbReference>
<dbReference type="PANTHER" id="PTHR20857:SF15">
    <property type="entry name" value="THIAMINE-PHOSPHATE SYNTHASE"/>
    <property type="match status" value="1"/>
</dbReference>
<dbReference type="InterPro" id="IPR013785">
    <property type="entry name" value="Aldolase_TIM"/>
</dbReference>
<comment type="pathway">
    <text evidence="1">Cofactor biosynthesis; thiamine diphosphate biosynthesis.</text>
</comment>
<evidence type="ECO:0000259" key="3">
    <source>
        <dbReference type="Pfam" id="PF02581"/>
    </source>
</evidence>
<dbReference type="PANTHER" id="PTHR20857">
    <property type="entry name" value="THIAMINE-PHOSPHATE PYROPHOSPHORYLASE"/>
    <property type="match status" value="1"/>
</dbReference>
<comment type="caution">
    <text evidence="4">The sequence shown here is derived from an EMBL/GenBank/DDBJ whole genome shotgun (WGS) entry which is preliminary data.</text>
</comment>
<dbReference type="Pfam" id="PF02581">
    <property type="entry name" value="TMP-TENI"/>
    <property type="match status" value="1"/>
</dbReference>
<evidence type="ECO:0000256" key="1">
    <source>
        <dbReference type="ARBA" id="ARBA00004948"/>
    </source>
</evidence>
<evidence type="ECO:0000313" key="4">
    <source>
        <dbReference type="EMBL" id="SDZ55435.1"/>
    </source>
</evidence>
<proteinExistence type="predicted"/>